<feature type="region of interest" description="Disordered" evidence="1">
    <location>
        <begin position="326"/>
        <end position="361"/>
    </location>
</feature>
<gene>
    <name evidence="3" type="ORF">PG999_010856</name>
</gene>
<dbReference type="AlphaFoldDB" id="A0AAW0QJ12"/>
<dbReference type="EMBL" id="JAQQWP010000009">
    <property type="protein sequence ID" value="KAK8100482.1"/>
    <property type="molecule type" value="Genomic_DNA"/>
</dbReference>
<evidence type="ECO:0000256" key="1">
    <source>
        <dbReference type="SAM" id="MobiDB-lite"/>
    </source>
</evidence>
<sequence>MATTFPFFANLAPELRNHIWRQTLPDHIGPALYFYRQRGCWGPRRVTEAIHGYHHANEEHNLAFDFQMDLLGCDHQFNLPIFFVNREARSIAQAWLGDHQIQILSRRTGEIFFSRPFDPQVDALYIAKSKWEDFCVEPSDRMAEPDLMGRSVDLHSGLRSVAISEELFQQDDIIADLPDAEKWYEGLEVLYVVIGTQPDGEQGPWRWQLHGLEGRGALLWNKEREVFDFEEGIADGDMILYDRIRKAADKGLREQLIECGLESFRISQAQTPAQHKLRDTTSTVPKLSRPVMYRSGRNHGWESPASLIEFEDAYDSTHGIDQDITASGYRQSNESFSDESNKYIDPALLGNSDSSRSTCGGYASDDFEHVQLLSETDSDL</sequence>
<feature type="compositionally biased region" description="Polar residues" evidence="1">
    <location>
        <begin position="326"/>
        <end position="335"/>
    </location>
</feature>
<evidence type="ECO:0000313" key="4">
    <source>
        <dbReference type="Proteomes" id="UP001392437"/>
    </source>
</evidence>
<accession>A0AAW0QJ12</accession>
<evidence type="ECO:0000313" key="3">
    <source>
        <dbReference type="EMBL" id="KAK8100482.1"/>
    </source>
</evidence>
<evidence type="ECO:0000259" key="2">
    <source>
        <dbReference type="Pfam" id="PF20150"/>
    </source>
</evidence>
<name>A0AAW0QJ12_9PEZI</name>
<proteinExistence type="predicted"/>
<dbReference type="Proteomes" id="UP001392437">
    <property type="component" value="Unassembled WGS sequence"/>
</dbReference>
<feature type="domain" description="2EXR" evidence="2">
    <location>
        <begin position="5"/>
        <end position="121"/>
    </location>
</feature>
<reference evidence="3 4" key="1">
    <citation type="submission" date="2023-01" db="EMBL/GenBank/DDBJ databases">
        <title>Analysis of 21 Apiospora genomes using comparative genomics revels a genus with tremendous synthesis potential of carbohydrate active enzymes and secondary metabolites.</title>
        <authorList>
            <person name="Sorensen T."/>
        </authorList>
    </citation>
    <scope>NUCLEOTIDE SEQUENCE [LARGE SCALE GENOMIC DNA]</scope>
    <source>
        <strain evidence="3 4">CBS 117206</strain>
    </source>
</reference>
<comment type="caution">
    <text evidence="3">The sequence shown here is derived from an EMBL/GenBank/DDBJ whole genome shotgun (WGS) entry which is preliminary data.</text>
</comment>
<protein>
    <recommendedName>
        <fullName evidence="2">2EXR domain-containing protein</fullName>
    </recommendedName>
</protein>
<dbReference type="Pfam" id="PF20150">
    <property type="entry name" value="2EXR"/>
    <property type="match status" value="1"/>
</dbReference>
<dbReference type="InterPro" id="IPR045518">
    <property type="entry name" value="2EXR"/>
</dbReference>
<organism evidence="3 4">
    <name type="scientific">Apiospora kogelbergensis</name>
    <dbReference type="NCBI Taxonomy" id="1337665"/>
    <lineage>
        <taxon>Eukaryota</taxon>
        <taxon>Fungi</taxon>
        <taxon>Dikarya</taxon>
        <taxon>Ascomycota</taxon>
        <taxon>Pezizomycotina</taxon>
        <taxon>Sordariomycetes</taxon>
        <taxon>Xylariomycetidae</taxon>
        <taxon>Amphisphaeriales</taxon>
        <taxon>Apiosporaceae</taxon>
        <taxon>Apiospora</taxon>
    </lineage>
</organism>
<keyword evidence="4" id="KW-1185">Reference proteome</keyword>